<gene>
    <name evidence="1" type="ORF">BH720_16665</name>
</gene>
<protein>
    <submittedName>
        <fullName evidence="1">Uncharacterized protein</fullName>
    </submittedName>
</protein>
<dbReference type="EMBL" id="MJGC01000074">
    <property type="protein sequence ID" value="OEJ74053.1"/>
    <property type="molecule type" value="Genomic_DNA"/>
</dbReference>
<reference evidence="1" key="1">
    <citation type="submission" date="2016-09" db="EMBL/GenBank/DDBJ databases">
        <title>Draft genome of thermotolerant cyanobacterium Desertifilum sp. strain IPPAS B-1220.</title>
        <authorList>
            <person name="Sinetova M.A."/>
            <person name="Bolakhan K."/>
            <person name="Zayadan B.K."/>
            <person name="Mironov K.S."/>
            <person name="Ustinova V."/>
            <person name="Kupriyanova E.V."/>
            <person name="Sidorov R.A."/>
            <person name="Skrypnik A.N."/>
            <person name="Gogoleva N.E."/>
            <person name="Gogolev Y.V."/>
            <person name="Los D.A."/>
        </authorList>
    </citation>
    <scope>NUCLEOTIDE SEQUENCE [LARGE SCALE GENOMIC DNA]</scope>
    <source>
        <strain evidence="1">IPPAS B-1220</strain>
    </source>
</reference>
<evidence type="ECO:0000313" key="1">
    <source>
        <dbReference type="EMBL" id="OEJ74053.1"/>
    </source>
</evidence>
<name>A0A1E5QI94_9CYAN</name>
<dbReference type="OrthoDB" id="495553at2"/>
<dbReference type="RefSeq" id="WP_069968348.1">
    <property type="nucleotide sequence ID" value="NZ_CM124774.1"/>
</dbReference>
<organism evidence="1">
    <name type="scientific">Desertifilum tharense IPPAS B-1220</name>
    <dbReference type="NCBI Taxonomy" id="1781255"/>
    <lineage>
        <taxon>Bacteria</taxon>
        <taxon>Bacillati</taxon>
        <taxon>Cyanobacteriota</taxon>
        <taxon>Cyanophyceae</taxon>
        <taxon>Desertifilales</taxon>
        <taxon>Desertifilaceae</taxon>
        <taxon>Desertifilum</taxon>
    </lineage>
</organism>
<comment type="caution">
    <text evidence="1">The sequence shown here is derived from an EMBL/GenBank/DDBJ whole genome shotgun (WGS) entry which is preliminary data.</text>
</comment>
<accession>A0A1E5QI94</accession>
<sequence>MNLSELPGAELILPGLNDLHKGETNTIASLLVAIAATRLIEAGLDVPKDHLAPEPELTLYSRLQDERDDAYPYYKALLNRLNSFCNALEVGYEYKPSNKQNAADS</sequence>
<proteinExistence type="predicted"/>
<dbReference type="AlphaFoldDB" id="A0A1E5QI94"/>